<dbReference type="RefSeq" id="WP_283342934.1">
    <property type="nucleotide sequence ID" value="NZ_JASHIF010000001.1"/>
</dbReference>
<gene>
    <name evidence="2" type="ORF">QM524_00060</name>
</gene>
<dbReference type="Pfam" id="PF00027">
    <property type="entry name" value="cNMP_binding"/>
    <property type="match status" value="1"/>
</dbReference>
<protein>
    <submittedName>
        <fullName evidence="2">Crp/Fnr family transcriptional regulator</fullName>
    </submittedName>
</protein>
<dbReference type="PROSITE" id="PS50042">
    <property type="entry name" value="CNMP_BINDING_3"/>
    <property type="match status" value="1"/>
</dbReference>
<dbReference type="InterPro" id="IPR000595">
    <property type="entry name" value="cNMP-bd_dom"/>
</dbReference>
<evidence type="ECO:0000259" key="1">
    <source>
        <dbReference type="PROSITE" id="PS50042"/>
    </source>
</evidence>
<feature type="domain" description="Cyclic nucleotide-binding" evidence="1">
    <location>
        <begin position="15"/>
        <end position="133"/>
    </location>
</feature>
<dbReference type="EMBL" id="JASHIF010000001">
    <property type="protein sequence ID" value="MDI9857586.1"/>
    <property type="molecule type" value="Genomic_DNA"/>
</dbReference>
<proteinExistence type="predicted"/>
<keyword evidence="3" id="KW-1185">Reference proteome</keyword>
<name>A0ABT6Y212_9BACT</name>
<accession>A0ABT6Y212</accession>
<dbReference type="PROSITE" id="PS00888">
    <property type="entry name" value="CNMP_BINDING_1"/>
    <property type="match status" value="1"/>
</dbReference>
<dbReference type="Proteomes" id="UP001236507">
    <property type="component" value="Unassembled WGS sequence"/>
</dbReference>
<dbReference type="SUPFAM" id="SSF51206">
    <property type="entry name" value="cAMP-binding domain-like"/>
    <property type="match status" value="1"/>
</dbReference>
<dbReference type="Gene3D" id="2.60.120.10">
    <property type="entry name" value="Jelly Rolls"/>
    <property type="match status" value="1"/>
</dbReference>
<organism evidence="2 3">
    <name type="scientific">Flectobacillus roseus</name>
    <dbReference type="NCBI Taxonomy" id="502259"/>
    <lineage>
        <taxon>Bacteria</taxon>
        <taxon>Pseudomonadati</taxon>
        <taxon>Bacteroidota</taxon>
        <taxon>Cytophagia</taxon>
        <taxon>Cytophagales</taxon>
        <taxon>Flectobacillaceae</taxon>
        <taxon>Flectobacillus</taxon>
    </lineage>
</organism>
<dbReference type="InterPro" id="IPR018490">
    <property type="entry name" value="cNMP-bd_dom_sf"/>
</dbReference>
<comment type="caution">
    <text evidence="2">The sequence shown here is derived from an EMBL/GenBank/DDBJ whole genome shotgun (WGS) entry which is preliminary data.</text>
</comment>
<dbReference type="InterPro" id="IPR014710">
    <property type="entry name" value="RmlC-like_jellyroll"/>
</dbReference>
<reference evidence="2 3" key="1">
    <citation type="submission" date="2023-05" db="EMBL/GenBank/DDBJ databases">
        <title>Novel species of genus Flectobacillus isolated from stream in China.</title>
        <authorList>
            <person name="Lu H."/>
        </authorList>
    </citation>
    <scope>NUCLEOTIDE SEQUENCE [LARGE SCALE GENOMIC DNA]</scope>
    <source>
        <strain evidence="2 3">KCTC 42575</strain>
    </source>
</reference>
<dbReference type="CDD" id="cd00038">
    <property type="entry name" value="CAP_ED"/>
    <property type="match status" value="1"/>
</dbReference>
<dbReference type="InterPro" id="IPR018488">
    <property type="entry name" value="cNMP-bd_CS"/>
</dbReference>
<evidence type="ECO:0000313" key="2">
    <source>
        <dbReference type="EMBL" id="MDI9857586.1"/>
    </source>
</evidence>
<sequence length="195" mass="22914">MSPHPLIVHINKHVHLTEAQVATVLSHFQLQTFAKKEHLIQEGNICKNLFFVSKGCLRLYFMNEKGQEQTIQFALETWWMTDLMAFEKSGESGFSIQALEKVEVMAITNESLEKLLCEVPQLERYFRKVYQRAYSASLLRVKYLYTMSKDIFYEHFASLYPEFVQRIPQKVLASFLGFSPEYLSELRKKKTVEKK</sequence>
<evidence type="ECO:0000313" key="3">
    <source>
        <dbReference type="Proteomes" id="UP001236507"/>
    </source>
</evidence>